<keyword evidence="3" id="KW-1185">Reference proteome</keyword>
<dbReference type="Proteomes" id="UP001303760">
    <property type="component" value="Unassembled WGS sequence"/>
</dbReference>
<feature type="chain" id="PRO_5042813855" evidence="1">
    <location>
        <begin position="25"/>
        <end position="323"/>
    </location>
</feature>
<organism evidence="2 3">
    <name type="scientific">Achaetomium macrosporum</name>
    <dbReference type="NCBI Taxonomy" id="79813"/>
    <lineage>
        <taxon>Eukaryota</taxon>
        <taxon>Fungi</taxon>
        <taxon>Dikarya</taxon>
        <taxon>Ascomycota</taxon>
        <taxon>Pezizomycotina</taxon>
        <taxon>Sordariomycetes</taxon>
        <taxon>Sordariomycetidae</taxon>
        <taxon>Sordariales</taxon>
        <taxon>Chaetomiaceae</taxon>
        <taxon>Achaetomium</taxon>
    </lineage>
</organism>
<evidence type="ECO:0000256" key="1">
    <source>
        <dbReference type="SAM" id="SignalP"/>
    </source>
</evidence>
<accession>A0AAN7C6X2</accession>
<name>A0AAN7C6X2_9PEZI</name>
<dbReference type="EMBL" id="MU860230">
    <property type="protein sequence ID" value="KAK4235882.1"/>
    <property type="molecule type" value="Genomic_DNA"/>
</dbReference>
<protein>
    <submittedName>
        <fullName evidence="2">Uncharacterized protein</fullName>
    </submittedName>
</protein>
<feature type="signal peptide" evidence="1">
    <location>
        <begin position="1"/>
        <end position="24"/>
    </location>
</feature>
<keyword evidence="1" id="KW-0732">Signal</keyword>
<sequence length="323" mass="34455">MVTTRLLNLLRVFAVAHLPVSLGAIQHDGFGGYGQSDRIGPYDANSTAFLNAVASSNSTGIFKIPGYDVSKPFPGTSIDGWTLSIAALDLSHPDLAVLDATHQAMIGHSLTIQAPDSLIKSAADGTKMVNADPSWGMCMWTFYPPSSRNKILWNNPTNKPLAEDGSCQGFLSDECIAGLEKWATWSAYPADPATAESDGWLFERDKGTRYNSTQDLQLFWDNQVLNFWTVVTVMVNATIDVNARYGDRGVGLPHVNCVAPNGVGTRKASAFSSANFTVQNSGADSGNGSKADDENSGAGTAGPTWSVIWAVAALLVVRGCCIW</sequence>
<dbReference type="AlphaFoldDB" id="A0AAN7C6X2"/>
<proteinExistence type="predicted"/>
<reference evidence="2" key="2">
    <citation type="submission" date="2023-05" db="EMBL/GenBank/DDBJ databases">
        <authorList>
            <consortium name="Lawrence Berkeley National Laboratory"/>
            <person name="Steindorff A."/>
            <person name="Hensen N."/>
            <person name="Bonometti L."/>
            <person name="Westerberg I."/>
            <person name="Brannstrom I.O."/>
            <person name="Guillou S."/>
            <person name="Cros-Aarteil S."/>
            <person name="Calhoun S."/>
            <person name="Haridas S."/>
            <person name="Kuo A."/>
            <person name="Mondo S."/>
            <person name="Pangilinan J."/>
            <person name="Riley R."/>
            <person name="Labutti K."/>
            <person name="Andreopoulos B."/>
            <person name="Lipzen A."/>
            <person name="Chen C."/>
            <person name="Yanf M."/>
            <person name="Daum C."/>
            <person name="Ng V."/>
            <person name="Clum A."/>
            <person name="Ohm R."/>
            <person name="Martin F."/>
            <person name="Silar P."/>
            <person name="Natvig D."/>
            <person name="Lalanne C."/>
            <person name="Gautier V."/>
            <person name="Ament-Velasquez S.L."/>
            <person name="Kruys A."/>
            <person name="Hutchinson M.I."/>
            <person name="Powell A.J."/>
            <person name="Barry K."/>
            <person name="Miller A.N."/>
            <person name="Grigoriev I.V."/>
            <person name="Debuchy R."/>
            <person name="Gladieux P."/>
            <person name="Thoren M.H."/>
            <person name="Johannesson H."/>
        </authorList>
    </citation>
    <scope>NUCLEOTIDE SEQUENCE</scope>
    <source>
        <strain evidence="2">CBS 532.94</strain>
    </source>
</reference>
<evidence type="ECO:0000313" key="2">
    <source>
        <dbReference type="EMBL" id="KAK4235882.1"/>
    </source>
</evidence>
<comment type="caution">
    <text evidence="2">The sequence shown here is derived from an EMBL/GenBank/DDBJ whole genome shotgun (WGS) entry which is preliminary data.</text>
</comment>
<gene>
    <name evidence="2" type="ORF">C8A03DRAFT_17415</name>
</gene>
<evidence type="ECO:0000313" key="3">
    <source>
        <dbReference type="Proteomes" id="UP001303760"/>
    </source>
</evidence>
<reference evidence="2" key="1">
    <citation type="journal article" date="2023" name="Mol. Phylogenet. Evol.">
        <title>Genome-scale phylogeny and comparative genomics of the fungal order Sordariales.</title>
        <authorList>
            <person name="Hensen N."/>
            <person name="Bonometti L."/>
            <person name="Westerberg I."/>
            <person name="Brannstrom I.O."/>
            <person name="Guillou S."/>
            <person name="Cros-Aarteil S."/>
            <person name="Calhoun S."/>
            <person name="Haridas S."/>
            <person name="Kuo A."/>
            <person name="Mondo S."/>
            <person name="Pangilinan J."/>
            <person name="Riley R."/>
            <person name="LaButti K."/>
            <person name="Andreopoulos B."/>
            <person name="Lipzen A."/>
            <person name="Chen C."/>
            <person name="Yan M."/>
            <person name="Daum C."/>
            <person name="Ng V."/>
            <person name="Clum A."/>
            <person name="Steindorff A."/>
            <person name="Ohm R.A."/>
            <person name="Martin F."/>
            <person name="Silar P."/>
            <person name="Natvig D.O."/>
            <person name="Lalanne C."/>
            <person name="Gautier V."/>
            <person name="Ament-Velasquez S.L."/>
            <person name="Kruys A."/>
            <person name="Hutchinson M.I."/>
            <person name="Powell A.J."/>
            <person name="Barry K."/>
            <person name="Miller A.N."/>
            <person name="Grigoriev I.V."/>
            <person name="Debuchy R."/>
            <person name="Gladieux P."/>
            <person name="Hiltunen Thoren M."/>
            <person name="Johannesson H."/>
        </authorList>
    </citation>
    <scope>NUCLEOTIDE SEQUENCE</scope>
    <source>
        <strain evidence="2">CBS 532.94</strain>
    </source>
</reference>